<dbReference type="Pfam" id="PF04851">
    <property type="entry name" value="ResIII"/>
    <property type="match status" value="1"/>
</dbReference>
<evidence type="ECO:0000256" key="8">
    <source>
        <dbReference type="ARBA" id="ARBA00022881"/>
    </source>
</evidence>
<dbReference type="GO" id="GO:0009380">
    <property type="term" value="C:excinuclease repair complex"/>
    <property type="evidence" value="ECO:0007669"/>
    <property type="project" value="InterPro"/>
</dbReference>
<name>A0A1F6XK93_9BACT</name>
<dbReference type="CDD" id="cd18790">
    <property type="entry name" value="SF2_C_UvrB"/>
    <property type="match status" value="1"/>
</dbReference>
<keyword evidence="8 12" id="KW-0267">Excision nuclease</keyword>
<evidence type="ECO:0000256" key="9">
    <source>
        <dbReference type="ARBA" id="ARBA00023204"/>
    </source>
</evidence>
<dbReference type="GO" id="GO:0009432">
    <property type="term" value="P:SOS response"/>
    <property type="evidence" value="ECO:0007669"/>
    <property type="project" value="UniProtKB-KW"/>
</dbReference>
<protein>
    <recommendedName>
        <fullName evidence="11 12">UvrABC system protein B</fullName>
    </recommendedName>
</protein>
<dbReference type="InterPro" id="IPR036876">
    <property type="entry name" value="UVR_dom_sf"/>
</dbReference>
<gene>
    <name evidence="18" type="ORF">A3A03_03065</name>
</gene>
<evidence type="ECO:0000313" key="19">
    <source>
        <dbReference type="Proteomes" id="UP000176629"/>
    </source>
</evidence>
<proteinExistence type="inferred from homology"/>
<dbReference type="SUPFAM" id="SSF52540">
    <property type="entry name" value="P-loop containing nucleoside triphosphate hydrolases"/>
    <property type="match status" value="3"/>
</dbReference>
<dbReference type="InterPro" id="IPR027417">
    <property type="entry name" value="P-loop_NTPase"/>
</dbReference>
<evidence type="ECO:0000259" key="16">
    <source>
        <dbReference type="PROSITE" id="PS51192"/>
    </source>
</evidence>
<feature type="domain" description="UVR" evidence="15">
    <location>
        <begin position="695"/>
        <end position="730"/>
    </location>
</feature>
<dbReference type="Gene3D" id="3.40.50.300">
    <property type="entry name" value="P-loop containing nucleotide triphosphate hydrolases"/>
    <property type="match status" value="3"/>
</dbReference>
<dbReference type="InterPro" id="IPR006935">
    <property type="entry name" value="Helicase/UvrB_N"/>
</dbReference>
<dbReference type="SMART" id="SM00487">
    <property type="entry name" value="DEXDc"/>
    <property type="match status" value="1"/>
</dbReference>
<dbReference type="Pfam" id="PF17757">
    <property type="entry name" value="UvrB_inter"/>
    <property type="match status" value="1"/>
</dbReference>
<dbReference type="GO" id="GO:0005524">
    <property type="term" value="F:ATP binding"/>
    <property type="evidence" value="ECO:0007669"/>
    <property type="project" value="UniProtKB-KW"/>
</dbReference>
<dbReference type="InterPro" id="IPR004807">
    <property type="entry name" value="UvrB"/>
</dbReference>
<dbReference type="Pfam" id="PF12344">
    <property type="entry name" value="UvrB"/>
    <property type="match status" value="1"/>
</dbReference>
<dbReference type="InterPro" id="IPR001650">
    <property type="entry name" value="Helicase_C-like"/>
</dbReference>
<evidence type="ECO:0000256" key="3">
    <source>
        <dbReference type="ARBA" id="ARBA00022490"/>
    </source>
</evidence>
<dbReference type="EMBL" id="MFUX01000016">
    <property type="protein sequence ID" value="OGI94579.1"/>
    <property type="molecule type" value="Genomic_DNA"/>
</dbReference>
<comment type="subcellular location">
    <subcellularLocation>
        <location evidence="1 12">Cytoplasm</location>
    </subcellularLocation>
</comment>
<dbReference type="Gene3D" id="4.10.860.10">
    <property type="entry name" value="UVR domain"/>
    <property type="match status" value="1"/>
</dbReference>
<keyword evidence="9 12" id="KW-0234">DNA repair</keyword>
<dbReference type="GO" id="GO:0004518">
    <property type="term" value="F:nuclease activity"/>
    <property type="evidence" value="ECO:0007669"/>
    <property type="project" value="UniProtKB-KW"/>
</dbReference>
<dbReference type="Proteomes" id="UP000176629">
    <property type="component" value="Unassembled WGS sequence"/>
</dbReference>
<dbReference type="PANTHER" id="PTHR24029">
    <property type="entry name" value="UVRABC SYSTEM PROTEIN B"/>
    <property type="match status" value="1"/>
</dbReference>
<keyword evidence="12" id="KW-0742">SOS response</keyword>
<dbReference type="AlphaFoldDB" id="A0A1F6XK93"/>
<dbReference type="Pfam" id="PF02151">
    <property type="entry name" value="UVR"/>
    <property type="match status" value="1"/>
</dbReference>
<feature type="domain" description="Helicase ATP-binding" evidence="16">
    <location>
        <begin position="25"/>
        <end position="202"/>
    </location>
</feature>
<keyword evidence="6 12" id="KW-0228">DNA excision</keyword>
<feature type="domain" description="Helicase C-terminal" evidence="17">
    <location>
        <begin position="499"/>
        <end position="665"/>
    </location>
</feature>
<comment type="subunit">
    <text evidence="10 12">Forms a heterotetramer with UvrA during the search for lesions. Interacts with UvrC in an incision complex.</text>
</comment>
<dbReference type="CDD" id="cd17916">
    <property type="entry name" value="DEXHc_UvrB"/>
    <property type="match status" value="1"/>
</dbReference>
<evidence type="ECO:0000256" key="11">
    <source>
        <dbReference type="ARBA" id="ARBA00029504"/>
    </source>
</evidence>
<dbReference type="InterPro" id="IPR001943">
    <property type="entry name" value="UVR_dom"/>
</dbReference>
<dbReference type="Pfam" id="PF00271">
    <property type="entry name" value="Helicase_C"/>
    <property type="match status" value="1"/>
</dbReference>
<dbReference type="STRING" id="1801773.A3A03_03065"/>
<dbReference type="PANTHER" id="PTHR24029:SF0">
    <property type="entry name" value="UVRABC SYSTEM PROTEIN B"/>
    <property type="match status" value="1"/>
</dbReference>
<organism evidence="18 19">
    <name type="scientific">Candidatus Nomurabacteria bacterium RIFCSPLOWO2_01_FULL_40_18</name>
    <dbReference type="NCBI Taxonomy" id="1801773"/>
    <lineage>
        <taxon>Bacteria</taxon>
        <taxon>Candidatus Nomuraibacteriota</taxon>
    </lineage>
</organism>
<evidence type="ECO:0000256" key="5">
    <source>
        <dbReference type="ARBA" id="ARBA00022763"/>
    </source>
</evidence>
<evidence type="ECO:0000256" key="6">
    <source>
        <dbReference type="ARBA" id="ARBA00022769"/>
    </source>
</evidence>
<sequence>MSIFKLHRPWEPAGDQPVAVSALLNGLSKGMKRQTLLGATGTGKTFTMANVIAQYNQPTLVIAHNKTLAAQLAQEFRLFFPDSAVHYFVSYYDYYQPEAYMPASDTYIEKDASINKEIDMLRHASTQALLTRPDVIIVASVSCIYGLGSPAEYEKVNLKLKVGQKMDRMKLMKALISIHFERTNADLTPGSFRSIGSRVEFMPVSETVMYQVEMPGGNKNSQISKITKVDPVSSSIIKEEKSIFIFPAKHFITEDVKKKKALVEIKKELEAQLKKFKKEGKLLEAERIKRRTNYDLAMIKEVGYCSGIENYSRHLSGKQEGEPPETLLSYFPHTSPQPSPGRRGSSFPFQGKAGDEVPGFLTIIDESHVTLPQLQGMYAGDASRKNTLVEYGFRLPSAKDNRPLKYEEFKERIGPVIYTSATPGKYEIEESKKACEQTCPVRSTLSCGVVEQIIRPTGLVDPETIVRPVNATSPQPSPLRRGSSFPFQGKAGDEVYPGQIQDFIVETEKTIAKGFRVLATTLTKKMAEDLSNYLKDKKIKAEYLHSDIKTMERIKILTQFRKGEFDVLVGVNLLREGLDLPEVALIGILDADKEGFLRSDTALIQTIGRAARNSEGKVILYADVVTGSMERALGETSRRRNIQLAYNKKHGITPKTILKKIKDITEELESEHGKAVNAELKLDLEIFGKNNITYEKIIKMKEKEMNKAVKELDFETAAILRDEIGVLRLRLEKKKE</sequence>
<evidence type="ECO:0000256" key="7">
    <source>
        <dbReference type="ARBA" id="ARBA00022840"/>
    </source>
</evidence>
<feature type="region of interest" description="Disordered" evidence="14">
    <location>
        <begin position="315"/>
        <end position="349"/>
    </location>
</feature>
<dbReference type="SUPFAM" id="SSF46600">
    <property type="entry name" value="C-terminal UvrC-binding domain of UvrB"/>
    <property type="match status" value="1"/>
</dbReference>
<evidence type="ECO:0000259" key="15">
    <source>
        <dbReference type="PROSITE" id="PS50151"/>
    </source>
</evidence>
<dbReference type="SMART" id="SM00490">
    <property type="entry name" value="HELICc"/>
    <property type="match status" value="1"/>
</dbReference>
<keyword evidence="5 12" id="KW-0227">DNA damage</keyword>
<dbReference type="InterPro" id="IPR041471">
    <property type="entry name" value="UvrB_inter"/>
</dbReference>
<dbReference type="PROSITE" id="PS51192">
    <property type="entry name" value="HELICASE_ATP_BIND_1"/>
    <property type="match status" value="1"/>
</dbReference>
<accession>A0A1F6XK93</accession>
<dbReference type="GO" id="GO:0005737">
    <property type="term" value="C:cytoplasm"/>
    <property type="evidence" value="ECO:0007669"/>
    <property type="project" value="UniProtKB-SubCell"/>
</dbReference>
<feature type="compositionally biased region" description="Low complexity" evidence="14">
    <location>
        <begin position="340"/>
        <end position="349"/>
    </location>
</feature>
<evidence type="ECO:0000256" key="12">
    <source>
        <dbReference type="RuleBase" id="RU003587"/>
    </source>
</evidence>
<evidence type="ECO:0000256" key="1">
    <source>
        <dbReference type="ARBA" id="ARBA00004496"/>
    </source>
</evidence>
<dbReference type="PROSITE" id="PS51194">
    <property type="entry name" value="HELICASE_CTER"/>
    <property type="match status" value="1"/>
</dbReference>
<evidence type="ECO:0000256" key="2">
    <source>
        <dbReference type="ARBA" id="ARBA00008533"/>
    </source>
</evidence>
<keyword evidence="4" id="KW-0547">Nucleotide-binding</keyword>
<dbReference type="PROSITE" id="PS50151">
    <property type="entry name" value="UVR"/>
    <property type="match status" value="1"/>
</dbReference>
<keyword evidence="13" id="KW-0175">Coiled coil</keyword>
<comment type="similarity">
    <text evidence="2 12">Belongs to the UvrB family.</text>
</comment>
<dbReference type="InterPro" id="IPR024759">
    <property type="entry name" value="UvrB_YAD/RRR_dom"/>
</dbReference>
<dbReference type="InterPro" id="IPR014001">
    <property type="entry name" value="Helicase_ATP-bd"/>
</dbReference>
<evidence type="ECO:0000259" key="17">
    <source>
        <dbReference type="PROSITE" id="PS51194"/>
    </source>
</evidence>
<comment type="caution">
    <text evidence="18">The sequence shown here is derived from an EMBL/GenBank/DDBJ whole genome shotgun (WGS) entry which is preliminary data.</text>
</comment>
<evidence type="ECO:0000256" key="4">
    <source>
        <dbReference type="ARBA" id="ARBA00022741"/>
    </source>
</evidence>
<reference evidence="18 19" key="1">
    <citation type="journal article" date="2016" name="Nat. Commun.">
        <title>Thousands of microbial genomes shed light on interconnected biogeochemical processes in an aquifer system.</title>
        <authorList>
            <person name="Anantharaman K."/>
            <person name="Brown C.T."/>
            <person name="Hug L.A."/>
            <person name="Sharon I."/>
            <person name="Castelle C.J."/>
            <person name="Probst A.J."/>
            <person name="Thomas B.C."/>
            <person name="Singh A."/>
            <person name="Wilkins M.J."/>
            <person name="Karaoz U."/>
            <person name="Brodie E.L."/>
            <person name="Williams K.H."/>
            <person name="Hubbard S.S."/>
            <person name="Banfield J.F."/>
        </authorList>
    </citation>
    <scope>NUCLEOTIDE SEQUENCE [LARGE SCALE GENOMIC DNA]</scope>
</reference>
<dbReference type="GO" id="GO:0006289">
    <property type="term" value="P:nucleotide-excision repair"/>
    <property type="evidence" value="ECO:0007669"/>
    <property type="project" value="InterPro"/>
</dbReference>
<evidence type="ECO:0000256" key="14">
    <source>
        <dbReference type="SAM" id="MobiDB-lite"/>
    </source>
</evidence>
<keyword evidence="3" id="KW-0963">Cytoplasm</keyword>
<evidence type="ECO:0000313" key="18">
    <source>
        <dbReference type="EMBL" id="OGI94579.1"/>
    </source>
</evidence>
<evidence type="ECO:0000256" key="10">
    <source>
        <dbReference type="ARBA" id="ARBA00026033"/>
    </source>
</evidence>
<evidence type="ECO:0000256" key="13">
    <source>
        <dbReference type="SAM" id="Coils"/>
    </source>
</evidence>
<feature type="coiled-coil region" evidence="13">
    <location>
        <begin position="259"/>
        <end position="286"/>
    </location>
</feature>
<dbReference type="GO" id="GO:0003677">
    <property type="term" value="F:DNA binding"/>
    <property type="evidence" value="ECO:0007669"/>
    <property type="project" value="InterPro"/>
</dbReference>
<keyword evidence="7" id="KW-0067">ATP-binding</keyword>
<dbReference type="GO" id="GO:0016887">
    <property type="term" value="F:ATP hydrolysis activity"/>
    <property type="evidence" value="ECO:0007669"/>
    <property type="project" value="InterPro"/>
</dbReference>